<evidence type="ECO:0000313" key="2">
    <source>
        <dbReference type="Proteomes" id="UP000176288"/>
    </source>
</evidence>
<evidence type="ECO:0000313" key="1">
    <source>
        <dbReference type="EMBL" id="AOZ72782.1"/>
    </source>
</evidence>
<organism evidence="1 2">
    <name type="scientific">Boudabousia tangfeifanii</name>
    <dbReference type="NCBI Taxonomy" id="1912795"/>
    <lineage>
        <taxon>Bacteria</taxon>
        <taxon>Bacillati</taxon>
        <taxon>Actinomycetota</taxon>
        <taxon>Actinomycetes</taxon>
        <taxon>Actinomycetales</taxon>
        <taxon>Actinomycetaceae</taxon>
        <taxon>Boudabousia</taxon>
    </lineage>
</organism>
<name>A0A1D9MKH7_9ACTO</name>
<dbReference type="AlphaFoldDB" id="A0A1D9MKH7"/>
<sequence length="169" mass="18793">MKSKSQRLALARQALAKAEEKTGLSGITYLPLPESSGANKLAREKPLPLGDFSNGVDKGMGELFRTISQQVPSDGWGVLVDCKHLGWARLLAEGVRVDNLIVVPQSLEHTQAIAAIFLEVADLLILDREKLSYRQWQILLAKARRKQAVLLDYRSYYPTLSLPLQKRVG</sequence>
<accession>A0A1D9MKH7</accession>
<dbReference type="RefSeq" id="WP_071164248.1">
    <property type="nucleotide sequence ID" value="NZ_CP017812.1"/>
</dbReference>
<protein>
    <submittedName>
        <fullName evidence="1">Uncharacterized protein</fullName>
    </submittedName>
</protein>
<dbReference type="Proteomes" id="UP000176288">
    <property type="component" value="Chromosome"/>
</dbReference>
<keyword evidence="2" id="KW-1185">Reference proteome</keyword>
<dbReference type="STRING" id="1912795.BK816_05310"/>
<dbReference type="KEGG" id="avu:BK816_05310"/>
<gene>
    <name evidence="1" type="ORF">BK816_05310</name>
</gene>
<dbReference type="EMBL" id="CP017812">
    <property type="protein sequence ID" value="AOZ72782.1"/>
    <property type="molecule type" value="Genomic_DNA"/>
</dbReference>
<proteinExistence type="predicted"/>
<reference evidence="1 2" key="1">
    <citation type="submission" date="2016-10" db="EMBL/GenBank/DDBJ databases">
        <title>Actinomyces aegypiusis sp. nov., isolated from the Aegypius monachus in Qinghai Tibet Plateau China.</title>
        <authorList>
            <person name="Wang Y."/>
        </authorList>
    </citation>
    <scope>NUCLEOTIDE SEQUENCE [LARGE SCALE GENOMIC DNA]</scope>
    <source>
        <strain evidence="1 2">VUL4_3</strain>
    </source>
</reference>